<dbReference type="FunFam" id="3.40.50.300:FF:000218">
    <property type="entry name" value="Multidrug ABC transporter ATP-binding protein"/>
    <property type="match status" value="1"/>
</dbReference>
<dbReference type="InterPro" id="IPR011527">
    <property type="entry name" value="ABC1_TM_dom"/>
</dbReference>
<feature type="transmembrane region" description="Helical" evidence="8">
    <location>
        <begin position="321"/>
        <end position="343"/>
    </location>
</feature>
<dbReference type="PROSITE" id="PS50929">
    <property type="entry name" value="ABC_TM1F"/>
    <property type="match status" value="1"/>
</dbReference>
<comment type="subcellular location">
    <subcellularLocation>
        <location evidence="1">Cell membrane</location>
        <topology evidence="1">Multi-pass membrane protein</topology>
    </subcellularLocation>
</comment>
<keyword evidence="2 8" id="KW-0812">Transmembrane</keyword>
<accession>A0A4R1YS96</accession>
<sequence length="635" mass="69316">MVALGIAPVYSSGPTRAKAIPPVFRFFENLVDPYTAYRQTDTPPQRLAPFLWDYARPFRKVFVAAIVLAIVVAAVEVWLIHAMGQVVDILSSGTPEQVWDDYGLTLIVLAVFILILRPVLQGLDVAILNNAIMPNFGALIRWRAHAQVLRQSVGWFENDFAGRIANRIMQTPPAAGEAVFQIFDAIAFAAAYTIGALILLGQADPRLAVPLVIWLVFYAALVRWTMKRVGPASKAASDARSAVTGRVVDAYTNIHAVKLFAHHDRELAYAKEAIDRSRETFAAEMRIFTRMDIALTALNGFLIVGVVGWAILLWMQGTASVGVVAAATALTLRLNAMTGWIMWAVSSFFRSLGVVAEGMETIAQPITLTDAKDATPLALREGRIEFQSLTHHYGRGFGGLDRVDLTIRPGEKVGLIGRSGAGKSTLVKLLLRFYEAEGGRILIDGQDIAQVTQESLRRQIGMVSQDASLMHRSVRDNILYGRPEASEAEMIEAAGRAEAHEFILDLRDPEGRAGYDAQVGERGVKLSGGQRQRVALARVILKDAPILVLDEATSALDSEVEAAIQDTLYNVMEGKTVIAIAHRLSTIAHMDRIVVLDAGRIVEQGSHAELLAQNGLYARFWARQSGGFIGTEAAE</sequence>
<evidence type="ECO:0000256" key="2">
    <source>
        <dbReference type="ARBA" id="ARBA00022692"/>
    </source>
</evidence>
<evidence type="ECO:0000256" key="1">
    <source>
        <dbReference type="ARBA" id="ARBA00004651"/>
    </source>
</evidence>
<dbReference type="GO" id="GO:0016887">
    <property type="term" value="F:ATP hydrolysis activity"/>
    <property type="evidence" value="ECO:0007669"/>
    <property type="project" value="InterPro"/>
</dbReference>
<evidence type="ECO:0000256" key="4">
    <source>
        <dbReference type="ARBA" id="ARBA00022840"/>
    </source>
</evidence>
<proteinExistence type="predicted"/>
<evidence type="ECO:0000256" key="7">
    <source>
        <dbReference type="ARBA" id="ARBA00024725"/>
    </source>
</evidence>
<evidence type="ECO:0000259" key="10">
    <source>
        <dbReference type="PROSITE" id="PS50929"/>
    </source>
</evidence>
<evidence type="ECO:0000256" key="6">
    <source>
        <dbReference type="ARBA" id="ARBA00023136"/>
    </source>
</evidence>
<dbReference type="SMART" id="SM00382">
    <property type="entry name" value="AAA"/>
    <property type="match status" value="1"/>
</dbReference>
<dbReference type="PANTHER" id="PTHR43394:SF1">
    <property type="entry name" value="ATP-BINDING CASSETTE SUB-FAMILY B MEMBER 10, MITOCHONDRIAL"/>
    <property type="match status" value="1"/>
</dbReference>
<dbReference type="PROSITE" id="PS50893">
    <property type="entry name" value="ABC_TRANSPORTER_2"/>
    <property type="match status" value="1"/>
</dbReference>
<gene>
    <name evidence="11" type="ORF">EV216_1179</name>
</gene>
<feature type="transmembrane region" description="Helical" evidence="8">
    <location>
        <begin position="178"/>
        <end position="201"/>
    </location>
</feature>
<dbReference type="Pfam" id="PF00664">
    <property type="entry name" value="ABC_membrane"/>
    <property type="match status" value="1"/>
</dbReference>
<evidence type="ECO:0000313" key="11">
    <source>
        <dbReference type="EMBL" id="TCM82037.1"/>
    </source>
</evidence>
<dbReference type="PANTHER" id="PTHR43394">
    <property type="entry name" value="ATP-DEPENDENT PERMEASE MDL1, MITOCHONDRIAL"/>
    <property type="match status" value="1"/>
</dbReference>
<keyword evidence="3" id="KW-0547">Nucleotide-binding</keyword>
<dbReference type="InterPro" id="IPR036640">
    <property type="entry name" value="ABC1_TM_sf"/>
</dbReference>
<dbReference type="PROSITE" id="PS00211">
    <property type="entry name" value="ABC_TRANSPORTER_1"/>
    <property type="match status" value="1"/>
</dbReference>
<feature type="transmembrane region" description="Helical" evidence="8">
    <location>
        <begin position="293"/>
        <end position="315"/>
    </location>
</feature>
<dbReference type="GO" id="GO:0005524">
    <property type="term" value="F:ATP binding"/>
    <property type="evidence" value="ECO:0007669"/>
    <property type="project" value="UniProtKB-KW"/>
</dbReference>
<evidence type="ECO:0000313" key="12">
    <source>
        <dbReference type="Proteomes" id="UP000295277"/>
    </source>
</evidence>
<dbReference type="GO" id="GO:0005886">
    <property type="term" value="C:plasma membrane"/>
    <property type="evidence" value="ECO:0007669"/>
    <property type="project" value="UniProtKB-SubCell"/>
</dbReference>
<dbReference type="Gene3D" id="1.20.1560.10">
    <property type="entry name" value="ABC transporter type 1, transmembrane domain"/>
    <property type="match status" value="1"/>
</dbReference>
<dbReference type="InterPro" id="IPR003593">
    <property type="entry name" value="AAA+_ATPase"/>
</dbReference>
<dbReference type="InterPro" id="IPR039421">
    <property type="entry name" value="Type_1_exporter"/>
</dbReference>
<name>A0A4R1YS96_9RHOB</name>
<feature type="transmembrane region" description="Helical" evidence="8">
    <location>
        <begin position="61"/>
        <end position="82"/>
    </location>
</feature>
<dbReference type="InterPro" id="IPR003439">
    <property type="entry name" value="ABC_transporter-like_ATP-bd"/>
</dbReference>
<feature type="transmembrane region" description="Helical" evidence="8">
    <location>
        <begin position="102"/>
        <end position="120"/>
    </location>
</feature>
<dbReference type="SUPFAM" id="SSF52540">
    <property type="entry name" value="P-loop containing nucleoside triphosphate hydrolases"/>
    <property type="match status" value="1"/>
</dbReference>
<feature type="domain" description="ABC transmembrane type-1" evidence="10">
    <location>
        <begin position="63"/>
        <end position="350"/>
    </location>
</feature>
<reference evidence="11 12" key="1">
    <citation type="submission" date="2019-03" db="EMBL/GenBank/DDBJ databases">
        <title>Genomic Encyclopedia of Type Strains, Phase IV (KMG-IV): sequencing the most valuable type-strain genomes for metagenomic binning, comparative biology and taxonomic classification.</title>
        <authorList>
            <person name="Goeker M."/>
        </authorList>
    </citation>
    <scope>NUCLEOTIDE SEQUENCE [LARGE SCALE GENOMIC DNA]</scope>
    <source>
        <strain evidence="11 12">DSM 21153</strain>
    </source>
</reference>
<comment type="function">
    <text evidence="7">Part of an ABC transporter complex. Transmembrane domains (TMD) form a pore in the inner membrane and the ATP-binding domain (NBD) is responsible for energy generation.</text>
</comment>
<dbReference type="Gene3D" id="3.40.50.300">
    <property type="entry name" value="P-loop containing nucleotide triphosphate hydrolases"/>
    <property type="match status" value="1"/>
</dbReference>
<evidence type="ECO:0000256" key="5">
    <source>
        <dbReference type="ARBA" id="ARBA00022989"/>
    </source>
</evidence>
<keyword evidence="4 11" id="KW-0067">ATP-binding</keyword>
<dbReference type="InterPro" id="IPR027417">
    <property type="entry name" value="P-loop_NTPase"/>
</dbReference>
<dbReference type="AlphaFoldDB" id="A0A4R1YS96"/>
<keyword evidence="5 8" id="KW-1133">Transmembrane helix</keyword>
<evidence type="ECO:0000256" key="3">
    <source>
        <dbReference type="ARBA" id="ARBA00022741"/>
    </source>
</evidence>
<dbReference type="Pfam" id="PF00005">
    <property type="entry name" value="ABC_tran"/>
    <property type="match status" value="1"/>
</dbReference>
<feature type="transmembrane region" description="Helical" evidence="8">
    <location>
        <begin position="207"/>
        <end position="226"/>
    </location>
</feature>
<dbReference type="SUPFAM" id="SSF90123">
    <property type="entry name" value="ABC transporter transmembrane region"/>
    <property type="match status" value="1"/>
</dbReference>
<protein>
    <submittedName>
        <fullName evidence="11">ATP-binding cassette subfamily B multidrug efflux pump</fullName>
    </submittedName>
</protein>
<dbReference type="FunFam" id="1.20.1560.10:FF:000070">
    <property type="entry name" value="Multidrug ABC transporter ATP-binding protein"/>
    <property type="match status" value="1"/>
</dbReference>
<dbReference type="EMBL" id="SLVM01000017">
    <property type="protein sequence ID" value="TCM82037.1"/>
    <property type="molecule type" value="Genomic_DNA"/>
</dbReference>
<feature type="domain" description="ABC transporter" evidence="9">
    <location>
        <begin position="384"/>
        <end position="623"/>
    </location>
</feature>
<dbReference type="InterPro" id="IPR017871">
    <property type="entry name" value="ABC_transporter-like_CS"/>
</dbReference>
<keyword evidence="12" id="KW-1185">Reference proteome</keyword>
<dbReference type="Proteomes" id="UP000295277">
    <property type="component" value="Unassembled WGS sequence"/>
</dbReference>
<evidence type="ECO:0000256" key="8">
    <source>
        <dbReference type="SAM" id="Phobius"/>
    </source>
</evidence>
<dbReference type="GO" id="GO:0015421">
    <property type="term" value="F:ABC-type oligopeptide transporter activity"/>
    <property type="evidence" value="ECO:0007669"/>
    <property type="project" value="TreeGrafter"/>
</dbReference>
<comment type="caution">
    <text evidence="11">The sequence shown here is derived from an EMBL/GenBank/DDBJ whole genome shotgun (WGS) entry which is preliminary data.</text>
</comment>
<organism evidence="11 12">
    <name type="scientific">Rhodovulum steppense</name>
    <dbReference type="NCBI Taxonomy" id="540251"/>
    <lineage>
        <taxon>Bacteria</taxon>
        <taxon>Pseudomonadati</taxon>
        <taxon>Pseudomonadota</taxon>
        <taxon>Alphaproteobacteria</taxon>
        <taxon>Rhodobacterales</taxon>
        <taxon>Paracoccaceae</taxon>
        <taxon>Rhodovulum</taxon>
    </lineage>
</organism>
<keyword evidence="6 8" id="KW-0472">Membrane</keyword>
<evidence type="ECO:0000259" key="9">
    <source>
        <dbReference type="PROSITE" id="PS50893"/>
    </source>
</evidence>